<dbReference type="PANTHER" id="PTHR23236:SF95">
    <property type="entry name" value="NUCLEOLAR PROTEIN 13"/>
    <property type="match status" value="1"/>
</dbReference>
<organism evidence="5 6">
    <name type="scientific">Papiliotrema laurentii</name>
    <name type="common">Cryptococcus laurentii</name>
    <dbReference type="NCBI Taxonomy" id="5418"/>
    <lineage>
        <taxon>Eukaryota</taxon>
        <taxon>Fungi</taxon>
        <taxon>Dikarya</taxon>
        <taxon>Basidiomycota</taxon>
        <taxon>Agaricomycotina</taxon>
        <taxon>Tremellomycetes</taxon>
        <taxon>Tremellales</taxon>
        <taxon>Rhynchogastremaceae</taxon>
        <taxon>Papiliotrema</taxon>
    </lineage>
</organism>
<accession>A0AAD9FP54</accession>
<sequence length="471" mass="51203">MSTEVSQKTGKSGRTPEQQAARDARKAAKKAAAEALVAESSTAATAGDAQNGEQPGGEEQRGNQEGDEDLLEIDVDAPEPLSKAEARAAKKRQKKGLPELPPKPAGSKPKRKRDDSDDEEEGEKKPRYQNSIWVGNLAYKTTVDTLKGFFENGIQKAGRSTLGAITRVNMPKKPGKGEFASNRGFAYVDFATPELQEIAINLSESFFEGRKLLIKRGDDHAVKPDAITPRPEKARMEPGSAAILKKQIHKESATLFVGNLPFDATEEGLRDFIEENAMTGSGSNATPVETAKKEEEKADGEEAGEGAENADEEGKEGEAAKEYVDKRGGKLSGLRKVRLGAFEDTGRCKGFAFLDFHTPESATRTLVNRKNHFYGGRRLNLQYASEEATKRSGGNRNLPERLDESTEDGPEHTGYSGRTYDAAQDAPEPKKDQRGKRWEATGRPRPGAALAMAKREKVGIVKAEGAKIVFD</sequence>
<dbReference type="Pfam" id="PF00076">
    <property type="entry name" value="RRM_1"/>
    <property type="match status" value="2"/>
</dbReference>
<feature type="compositionally biased region" description="Basic and acidic residues" evidence="3">
    <location>
        <begin position="427"/>
        <end position="442"/>
    </location>
</feature>
<feature type="compositionally biased region" description="Polar residues" evidence="3">
    <location>
        <begin position="1"/>
        <end position="18"/>
    </location>
</feature>
<dbReference type="GO" id="GO:0005730">
    <property type="term" value="C:nucleolus"/>
    <property type="evidence" value="ECO:0007669"/>
    <property type="project" value="TreeGrafter"/>
</dbReference>
<keyword evidence="6" id="KW-1185">Reference proteome</keyword>
<feature type="compositionally biased region" description="Acidic residues" evidence="3">
    <location>
        <begin position="297"/>
        <end position="315"/>
    </location>
</feature>
<feature type="compositionally biased region" description="Polar residues" evidence="3">
    <location>
        <begin position="278"/>
        <end position="287"/>
    </location>
</feature>
<evidence type="ECO:0000313" key="6">
    <source>
        <dbReference type="Proteomes" id="UP001182556"/>
    </source>
</evidence>
<feature type="region of interest" description="Disordered" evidence="3">
    <location>
        <begin position="277"/>
        <end position="323"/>
    </location>
</feature>
<dbReference type="GO" id="GO:0003723">
    <property type="term" value="F:RNA binding"/>
    <property type="evidence" value="ECO:0007669"/>
    <property type="project" value="UniProtKB-UniRule"/>
</dbReference>
<evidence type="ECO:0000256" key="1">
    <source>
        <dbReference type="ARBA" id="ARBA00022884"/>
    </source>
</evidence>
<dbReference type="PANTHER" id="PTHR23236">
    <property type="entry name" value="EUKARYOTIC TRANSLATION INITIATION FACTOR 4B/4H"/>
    <property type="match status" value="1"/>
</dbReference>
<dbReference type="SUPFAM" id="SSF54928">
    <property type="entry name" value="RNA-binding domain, RBD"/>
    <property type="match status" value="2"/>
</dbReference>
<evidence type="ECO:0000256" key="3">
    <source>
        <dbReference type="SAM" id="MobiDB-lite"/>
    </source>
</evidence>
<gene>
    <name evidence="5" type="ORF">DB88DRAFT_465731</name>
</gene>
<protein>
    <submittedName>
        <fullName evidence="5">RNA-binding protein rnp24</fullName>
    </submittedName>
</protein>
<dbReference type="AlphaFoldDB" id="A0AAD9FP54"/>
<keyword evidence="1 2" id="KW-0694">RNA-binding</keyword>
<feature type="domain" description="RRM" evidence="4">
    <location>
        <begin position="253"/>
        <end position="386"/>
    </location>
</feature>
<name>A0AAD9FP54_PAPLA</name>
<evidence type="ECO:0000313" key="5">
    <source>
        <dbReference type="EMBL" id="KAK1923126.1"/>
    </source>
</evidence>
<dbReference type="SMART" id="SM00360">
    <property type="entry name" value="RRM"/>
    <property type="match status" value="2"/>
</dbReference>
<feature type="region of interest" description="Disordered" evidence="3">
    <location>
        <begin position="1"/>
        <end position="127"/>
    </location>
</feature>
<dbReference type="Proteomes" id="UP001182556">
    <property type="component" value="Unassembled WGS sequence"/>
</dbReference>
<feature type="region of interest" description="Disordered" evidence="3">
    <location>
        <begin position="384"/>
        <end position="454"/>
    </location>
</feature>
<proteinExistence type="predicted"/>
<feature type="domain" description="RRM" evidence="4">
    <location>
        <begin position="130"/>
        <end position="219"/>
    </location>
</feature>
<dbReference type="PROSITE" id="PS50102">
    <property type="entry name" value="RRM"/>
    <property type="match status" value="2"/>
</dbReference>
<dbReference type="InterPro" id="IPR000504">
    <property type="entry name" value="RRM_dom"/>
</dbReference>
<dbReference type="EMBL" id="JAODAN010000007">
    <property type="protein sequence ID" value="KAK1923126.1"/>
    <property type="molecule type" value="Genomic_DNA"/>
</dbReference>
<dbReference type="Gene3D" id="3.30.70.330">
    <property type="match status" value="2"/>
</dbReference>
<dbReference type="InterPro" id="IPR012677">
    <property type="entry name" value="Nucleotide-bd_a/b_plait_sf"/>
</dbReference>
<reference evidence="5" key="1">
    <citation type="submission" date="2023-02" db="EMBL/GenBank/DDBJ databases">
        <title>Identification and recombinant expression of a fungal hydrolase from Papiliotrema laurentii that hydrolyzes apple cutin and clears colloidal polyester polyurethane.</title>
        <authorList>
            <consortium name="DOE Joint Genome Institute"/>
            <person name="Roman V.A."/>
            <person name="Bojanowski C."/>
            <person name="Crable B.R."/>
            <person name="Wagner D.N."/>
            <person name="Hung C.S."/>
            <person name="Nadeau L.J."/>
            <person name="Schratz L."/>
            <person name="Haridas S."/>
            <person name="Pangilinan J."/>
            <person name="Lipzen A."/>
            <person name="Na H."/>
            <person name="Yan M."/>
            <person name="Ng V."/>
            <person name="Grigoriev I.V."/>
            <person name="Spatafora J.W."/>
            <person name="Barlow D."/>
            <person name="Biffinger J."/>
            <person name="Kelley-Loughnane N."/>
            <person name="Varaljay V.A."/>
            <person name="Crookes-Goodson W.J."/>
        </authorList>
    </citation>
    <scope>NUCLEOTIDE SEQUENCE</scope>
    <source>
        <strain evidence="5">5307AH</strain>
    </source>
</reference>
<feature type="compositionally biased region" description="Acidic residues" evidence="3">
    <location>
        <begin position="65"/>
        <end position="77"/>
    </location>
</feature>
<dbReference type="InterPro" id="IPR035979">
    <property type="entry name" value="RBD_domain_sf"/>
</dbReference>
<evidence type="ECO:0000256" key="2">
    <source>
        <dbReference type="PROSITE-ProRule" id="PRU00176"/>
    </source>
</evidence>
<comment type="caution">
    <text evidence="5">The sequence shown here is derived from an EMBL/GenBank/DDBJ whole genome shotgun (WGS) entry which is preliminary data.</text>
</comment>
<evidence type="ECO:0000259" key="4">
    <source>
        <dbReference type="PROSITE" id="PS50102"/>
    </source>
</evidence>
<feature type="compositionally biased region" description="Low complexity" evidence="3">
    <location>
        <begin position="33"/>
        <end position="46"/>
    </location>
</feature>